<dbReference type="Proteomes" id="UP000298009">
    <property type="component" value="Unassembled WGS sequence"/>
</dbReference>
<gene>
    <name evidence="1" type="ORF">EHQ24_18795</name>
</gene>
<proteinExistence type="predicted"/>
<organism evidence="1 2">
    <name type="scientific">Leptospira noumeaensis</name>
    <dbReference type="NCBI Taxonomy" id="2484964"/>
    <lineage>
        <taxon>Bacteria</taxon>
        <taxon>Pseudomonadati</taxon>
        <taxon>Spirochaetota</taxon>
        <taxon>Spirochaetia</taxon>
        <taxon>Leptospirales</taxon>
        <taxon>Leptospiraceae</taxon>
        <taxon>Leptospira</taxon>
    </lineage>
</organism>
<dbReference type="RefSeq" id="WP_135603116.1">
    <property type="nucleotide sequence ID" value="NZ_RQFK01000033.1"/>
</dbReference>
<evidence type="ECO:0000313" key="1">
    <source>
        <dbReference type="EMBL" id="TGK78595.1"/>
    </source>
</evidence>
<sequence length="194" mass="21960">MILSKRIFNITFFALTFITLFSLGCITWKSNTIPSSKDIVLPTNKRFKIAISFNGCFPEDKISCNSYENFELLKKEFSKSGIIDQVNGSLLGLITSDYHFDLYWEEGSEDNPLALLSIYSLGVIPSYSKSNIKLLAIVKKPNGNIVKTFEYVETKKSLLHILLIFAIPFVDSVSNREIKTDIMKLLLKDLATNI</sequence>
<comment type="caution">
    <text evidence="1">The sequence shown here is derived from an EMBL/GenBank/DDBJ whole genome shotgun (WGS) entry which is preliminary data.</text>
</comment>
<protein>
    <recommendedName>
        <fullName evidence="3">Lipoprotein</fullName>
    </recommendedName>
</protein>
<dbReference type="OrthoDB" id="9797548at2"/>
<name>A0A4R9I0D7_9LEPT</name>
<evidence type="ECO:0000313" key="2">
    <source>
        <dbReference type="Proteomes" id="UP000298009"/>
    </source>
</evidence>
<evidence type="ECO:0008006" key="3">
    <source>
        <dbReference type="Google" id="ProtNLM"/>
    </source>
</evidence>
<keyword evidence="2" id="KW-1185">Reference proteome</keyword>
<dbReference type="AlphaFoldDB" id="A0A4R9I0D7"/>
<reference evidence="1" key="1">
    <citation type="journal article" date="2019" name="PLoS Negl. Trop. Dis.">
        <title>Revisiting the worldwide diversity of Leptospira species in the environment.</title>
        <authorList>
            <person name="Vincent A.T."/>
            <person name="Schiettekatte O."/>
            <person name="Bourhy P."/>
            <person name="Veyrier F.J."/>
            <person name="Picardeau M."/>
        </authorList>
    </citation>
    <scope>NUCLEOTIDE SEQUENCE [LARGE SCALE GENOMIC DNA]</scope>
    <source>
        <strain evidence="1">201800287</strain>
    </source>
</reference>
<dbReference type="PROSITE" id="PS51257">
    <property type="entry name" value="PROKAR_LIPOPROTEIN"/>
    <property type="match status" value="1"/>
</dbReference>
<dbReference type="EMBL" id="RQFK01000033">
    <property type="protein sequence ID" value="TGK78595.1"/>
    <property type="molecule type" value="Genomic_DNA"/>
</dbReference>
<accession>A0A4R9I0D7</accession>